<protein>
    <submittedName>
        <fullName evidence="1">Uncharacterized protein</fullName>
    </submittedName>
</protein>
<organism evidence="1 2">
    <name type="scientific">Arctium lappa</name>
    <name type="common">Greater burdock</name>
    <name type="synonym">Lappa major</name>
    <dbReference type="NCBI Taxonomy" id="4217"/>
    <lineage>
        <taxon>Eukaryota</taxon>
        <taxon>Viridiplantae</taxon>
        <taxon>Streptophyta</taxon>
        <taxon>Embryophyta</taxon>
        <taxon>Tracheophyta</taxon>
        <taxon>Spermatophyta</taxon>
        <taxon>Magnoliopsida</taxon>
        <taxon>eudicotyledons</taxon>
        <taxon>Gunneridae</taxon>
        <taxon>Pentapetalae</taxon>
        <taxon>asterids</taxon>
        <taxon>campanulids</taxon>
        <taxon>Asterales</taxon>
        <taxon>Asteraceae</taxon>
        <taxon>Carduoideae</taxon>
        <taxon>Cardueae</taxon>
        <taxon>Arctiinae</taxon>
        <taxon>Arctium</taxon>
    </lineage>
</organism>
<gene>
    <name evidence="1" type="ORF">L6452_22594</name>
</gene>
<accession>A0ACB9B1Z8</accession>
<sequence>MLTHKTEKLKKKTYDKLLQLWLHQVNRIPKTSTDPGQPTHALDNNDGDKYLTMEVTKLKEKASLESTLKDMVQTNRTTIKKASEEHEYNLFAKSEARDAWFMVDLKPMFVRAQKHPEDPPTTPTQSE</sequence>
<reference evidence="2" key="1">
    <citation type="journal article" date="2022" name="Mol. Ecol. Resour.">
        <title>The genomes of chicory, endive, great burdock and yacon provide insights into Asteraceae palaeo-polyploidization history and plant inulin production.</title>
        <authorList>
            <person name="Fan W."/>
            <person name="Wang S."/>
            <person name="Wang H."/>
            <person name="Wang A."/>
            <person name="Jiang F."/>
            <person name="Liu H."/>
            <person name="Zhao H."/>
            <person name="Xu D."/>
            <person name="Zhang Y."/>
        </authorList>
    </citation>
    <scope>NUCLEOTIDE SEQUENCE [LARGE SCALE GENOMIC DNA]</scope>
    <source>
        <strain evidence="2">cv. Niubang</strain>
    </source>
</reference>
<evidence type="ECO:0000313" key="1">
    <source>
        <dbReference type="EMBL" id="KAI3715608.1"/>
    </source>
</evidence>
<proteinExistence type="predicted"/>
<keyword evidence="2" id="KW-1185">Reference proteome</keyword>
<dbReference type="Proteomes" id="UP001055879">
    <property type="component" value="Linkage Group LG07"/>
</dbReference>
<dbReference type="EMBL" id="CM042053">
    <property type="protein sequence ID" value="KAI3715608.1"/>
    <property type="molecule type" value="Genomic_DNA"/>
</dbReference>
<comment type="caution">
    <text evidence="1">The sequence shown here is derived from an EMBL/GenBank/DDBJ whole genome shotgun (WGS) entry which is preliminary data.</text>
</comment>
<reference evidence="1 2" key="2">
    <citation type="journal article" date="2022" name="Mol. Ecol. Resour.">
        <title>The genomes of chicory, endive, great burdock and yacon provide insights into Asteraceae paleo-polyploidization history and plant inulin production.</title>
        <authorList>
            <person name="Fan W."/>
            <person name="Wang S."/>
            <person name="Wang H."/>
            <person name="Wang A."/>
            <person name="Jiang F."/>
            <person name="Liu H."/>
            <person name="Zhao H."/>
            <person name="Xu D."/>
            <person name="Zhang Y."/>
        </authorList>
    </citation>
    <scope>NUCLEOTIDE SEQUENCE [LARGE SCALE GENOMIC DNA]</scope>
    <source>
        <strain evidence="2">cv. Niubang</strain>
    </source>
</reference>
<evidence type="ECO:0000313" key="2">
    <source>
        <dbReference type="Proteomes" id="UP001055879"/>
    </source>
</evidence>
<name>A0ACB9B1Z8_ARCLA</name>